<keyword evidence="3" id="KW-1185">Reference proteome</keyword>
<dbReference type="AlphaFoldDB" id="A0A562DLH9"/>
<accession>A0A562DLH9</accession>
<protein>
    <submittedName>
        <fullName evidence="2">Uncharacterized protein</fullName>
    </submittedName>
</protein>
<gene>
    <name evidence="2" type="ORF">L613_002600000020</name>
</gene>
<proteinExistence type="predicted"/>
<dbReference type="Proteomes" id="UP000321583">
    <property type="component" value="Unassembled WGS sequence"/>
</dbReference>
<name>A0A562DLH9_9GAMM</name>
<evidence type="ECO:0000313" key="3">
    <source>
        <dbReference type="Proteomes" id="UP000321583"/>
    </source>
</evidence>
<feature type="compositionally biased region" description="Basic and acidic residues" evidence="1">
    <location>
        <begin position="382"/>
        <end position="399"/>
    </location>
</feature>
<evidence type="ECO:0000313" key="2">
    <source>
        <dbReference type="EMBL" id="TWH10414.1"/>
    </source>
</evidence>
<organism evidence="2 3">
    <name type="scientific">Pseudoxanthomonas taiwanensis J19</name>
    <dbReference type="NCBI Taxonomy" id="935569"/>
    <lineage>
        <taxon>Bacteria</taxon>
        <taxon>Pseudomonadati</taxon>
        <taxon>Pseudomonadota</taxon>
        <taxon>Gammaproteobacteria</taxon>
        <taxon>Lysobacterales</taxon>
        <taxon>Lysobacteraceae</taxon>
        <taxon>Pseudoxanthomonas</taxon>
    </lineage>
</organism>
<feature type="region of interest" description="Disordered" evidence="1">
    <location>
        <begin position="382"/>
        <end position="404"/>
    </location>
</feature>
<evidence type="ECO:0000256" key="1">
    <source>
        <dbReference type="SAM" id="MobiDB-lite"/>
    </source>
</evidence>
<comment type="caution">
    <text evidence="2">The sequence shown here is derived from an EMBL/GenBank/DDBJ whole genome shotgun (WGS) entry which is preliminary data.</text>
</comment>
<dbReference type="EMBL" id="VLJS01000054">
    <property type="protein sequence ID" value="TWH10414.1"/>
    <property type="molecule type" value="Genomic_DNA"/>
</dbReference>
<sequence>MLQGAVAGLVPVLVVDRLEVVQVQHQHRELAAGVGLQRHLAAQDGRQEAAVEQAGEGVAAGLQVADAFEQHPDQVADLRGPAADLVQQGAAFGGAAGSRQALAQGRVDALGQLADLAGLAGLAEAGHALVQEPQAELGAGDQQVLHRAGLVRGEGVEQGVLPGQQQGALALALGAHVLDQREQAEGAVQLAGGLARAGVGAGHRLQRQVHQAVQVQAGAQRQRGVGGGADHLVHVLLENARAAADQVDRDADAGVHLADVLVQAVQRFDIAGAGTGQLPQPALQRGFEPALDLVRVEEAVGARVLEQAAVEALRKRGSVGGHQVLDQPCDLVAGALQPAGPVGDQLGVGRRVCGGVWGRGSRHVGGTIHAQLSPVAEGLRDDAARRPAGDPCGGRDRWPRGRGGIPCRIKRRLE</sequence>
<reference evidence="2 3" key="1">
    <citation type="submission" date="2019-07" db="EMBL/GenBank/DDBJ databases">
        <title>Genome sequencing of lignin-degrading bacterial isolates.</title>
        <authorList>
            <person name="Gladden J."/>
        </authorList>
    </citation>
    <scope>NUCLEOTIDE SEQUENCE [LARGE SCALE GENOMIC DNA]</scope>
    <source>
        <strain evidence="2 3">J19</strain>
    </source>
</reference>